<dbReference type="GO" id="GO:0043186">
    <property type="term" value="C:P granule"/>
    <property type="evidence" value="ECO:0007669"/>
    <property type="project" value="TreeGrafter"/>
</dbReference>
<dbReference type="PANTHER" id="PTHR10887">
    <property type="entry name" value="DNA2/NAM7 HELICASE FAMILY"/>
    <property type="match status" value="1"/>
</dbReference>
<accession>A0A0G4I657</accession>
<dbReference type="SUPFAM" id="SSF52540">
    <property type="entry name" value="P-loop containing nucleoside triphosphate hydrolases"/>
    <property type="match status" value="2"/>
</dbReference>
<feature type="compositionally biased region" description="Pro residues" evidence="1">
    <location>
        <begin position="704"/>
        <end position="716"/>
    </location>
</feature>
<feature type="compositionally biased region" description="Pro residues" evidence="1">
    <location>
        <begin position="1618"/>
        <end position="1629"/>
    </location>
</feature>
<dbReference type="GO" id="GO:0035194">
    <property type="term" value="P:regulatory ncRNA-mediated post-transcriptional gene silencing"/>
    <property type="evidence" value="ECO:0007669"/>
    <property type="project" value="TreeGrafter"/>
</dbReference>
<feature type="compositionally biased region" description="Basic and acidic residues" evidence="1">
    <location>
        <begin position="1999"/>
        <end position="2024"/>
    </location>
</feature>
<feature type="compositionally biased region" description="Gly residues" evidence="1">
    <location>
        <begin position="1887"/>
        <end position="1901"/>
    </location>
</feature>
<sequence>MRRFQMDEGLRNVETDEFAAGGACSFSANIDFKVVATSSSSSASSQNVTGATTMPPPVDRGSENGGGRGAAPRPAVASSASSTVHSHAVWEAARDRERDSRGPSRSQTPLYVQPLGHEKRGGGVGPRGSLWVYNTGSLPVYIAGLRLIGDSDVLQVFDVTEDFGIFRGKTKKNPWDAPPGGESSTSRTWKGSVEGEGGTATGSMHVPSEGVPSSGDVGSESHASNAVVAKGVMLPPGSSLEVGTTILLDVAEDKKLRGVVSLYVVFCLLVPLDEEGALRTLEQGDAVFQIPANTVDSIDSMIASFCNENLNQGGIATPTTGGERNGLSSSCSSAPAVLPDSAGSVRASSVSNVDPRENGLPSPPPPPNSALWHVMRSNRRCNWYALFKPRRVVAAIVSQALSSQALDVEAPPYIPRELRMLFEADPAHTLETPSPLAPFFRGGGTGVGRFNLLQHLHSSVLDEALYARGTAATQINWPRMTQRLGPMQQELQAAKERWMAAVRPFRSSADGAAGSVDWREVAQTNRDSQALYQYLYVRELARLAVCLVDEELARERWLRRETLYDVPLKVGVLYGRHVLSYVEISDWPVLAAVSAPRSGLQPYRGPSQAECLQWAQHGQKMFPKRAQEMRKRLLGVVEVPGIAEGRPRVQFGDVLFLRVKHEPLVEITCQVMHVEPPRVFFFMPETFWEYASSVFDARVRSWRAPPPSSAQSPTPPEQMANNNPSSANGAAGPPHTPASGPHPLEQLGQAGGPSGGAPDPDVGCGVSLLEIVASREPQQVMFGARGDELVIDRTGKSAQGEAPPSQPPPPNAAQEIPGFRCHLCFSLDRAPFVRMHKALVSAAKLATTRMFLPVAERPVPQPHTFQPKAVPGAMQMLGRNPSLVHRIISPSASLLVGSAGMPPPPPGPPPPPTATPPPPPWPGMPGAMLNGQPAPPPGAPPGAIPPPPPPLPPNVSVEAVVQSRAPSPGSSAPAPGSFNLTTLATTPQPSQGEGDQTGKTEGEGGEEKQEEGDEAEKKEEPKPLRVPFPKESDVDTLARVMTPSSFCHSGPMQGREYNWEQKRAIASMVAGGGAGLPFAIFGPPGTGKTITLVETCMQLLKYFPKAKILLCAPVDFSCDVICSRLAAAFVRDKEAADAAAGLSQIEPGLVDEKTYETPKMLRLLDPRRRVVEVREDVRPFCYFARNAGKQSLFAVPPTSFVREQQIVVASCVASGMLREGDFDSDEMRRNEEEKARSSIWRAQVMAALRLEPGEEVNPPIEFDFVLVDEAGQASVPEVLIPLSLAKPTGRVLLCGDPKQLGPVTRGKSTGTVRSSRTMRDDHVLASQFDDRALVARLQVDGSGVPSFPGLGVSLLERLVDAFARVDVIPRSLGSQWGAGLNYERADLGLAGPLYRLRPMLKTVGRDRDAPPPEAPPVVVLAENYRSHHSLLNLPSSLFYANSLRAAADEKAVAPIEWRGTRKEAAQDRPPSSRKEKEKDGASAFHRMLFVGVNGQQVREGSGLSFSNVIEAQAVADLVESLIHEGQTCAPIASTAPFTAFGAVVFPQPPINTNPLLPQPQMATPIIQSVPRAGVAGTPLIGTGPGGPGPLPVGKEGPPHPVPIPPHSPAPPSSSSHSPHPPPLPVPPHPSLVSTPPAAPSASSPLTRTPGLPMHDPSLAFSSEGVNGTTILNGHGAFPPPPPHTASSPAGLMHSGGRSGRAAEFAAVPKATTFPATQTATVSLQPFSPPASIPPHGGGIPGGVPPLPPSSSASAATSTYSASAGRRSASADPTRTDHRRLTAQDIGVICTYRRQVRKVRLLLRERGLDAVRVGTVDDYQGQEERVVIISTVLSRPESLPGRRGSRNCWWVEEDEAAYRHTLPPSTADPLYAERMRNEHQGQQPPGISGDGGPFGPDGAGGDGGDDGNAEETAFWSNPKRFNVAVTRAKSLMVVVGHPQVLLADKNWGRVLHACARRRAWKGARADDLGRLLTRFDSANMEVACLMAEGGGVGGGGIPDGRGDREDAGGRNVHRADGDGDPRTRQHSLEVIASVLAGVLTNDGSRIADGRDEAAGEAGRAGGFNEAGLIDGVPADESDLLNDLAHDS</sequence>
<feature type="region of interest" description="Disordered" evidence="1">
    <location>
        <begin position="1877"/>
        <end position="1913"/>
    </location>
</feature>
<dbReference type="CDD" id="cd18808">
    <property type="entry name" value="SF1_C_Upf1"/>
    <property type="match status" value="1"/>
</dbReference>
<feature type="compositionally biased region" description="Basic and acidic residues" evidence="1">
    <location>
        <begin position="1015"/>
        <end position="1031"/>
    </location>
</feature>
<evidence type="ECO:0000259" key="3">
    <source>
        <dbReference type="Pfam" id="PF13087"/>
    </source>
</evidence>
<feature type="region of interest" description="Disordered" evidence="1">
    <location>
        <begin position="2044"/>
        <end position="2069"/>
    </location>
</feature>
<feature type="region of interest" description="Disordered" evidence="1">
    <location>
        <begin position="1992"/>
        <end position="2024"/>
    </location>
</feature>
<name>A0A0G4I657_9ALVE</name>
<dbReference type="GO" id="GO:0004386">
    <property type="term" value="F:helicase activity"/>
    <property type="evidence" value="ECO:0007669"/>
    <property type="project" value="InterPro"/>
</dbReference>
<feature type="region of interest" description="Disordered" evidence="1">
    <location>
        <begin position="39"/>
        <end position="121"/>
    </location>
</feature>
<evidence type="ECO:0000256" key="1">
    <source>
        <dbReference type="SAM" id="MobiDB-lite"/>
    </source>
</evidence>
<feature type="domain" description="DNA2/NAM7 helicase-like C-terminal" evidence="3">
    <location>
        <begin position="1416"/>
        <end position="1538"/>
    </location>
</feature>
<feature type="compositionally biased region" description="Low complexity" evidence="1">
    <location>
        <begin position="720"/>
        <end position="733"/>
    </location>
</feature>
<feature type="compositionally biased region" description="Pro residues" evidence="1">
    <location>
        <begin position="1598"/>
        <end position="1611"/>
    </location>
</feature>
<feature type="region of interest" description="Disordered" evidence="1">
    <location>
        <begin position="702"/>
        <end position="762"/>
    </location>
</feature>
<dbReference type="PANTHER" id="PTHR10887:SF322">
    <property type="entry name" value="HELICASE MOV-10"/>
    <property type="match status" value="1"/>
</dbReference>
<feature type="compositionally biased region" description="Basic and acidic residues" evidence="1">
    <location>
        <begin position="996"/>
        <end position="1007"/>
    </location>
</feature>
<feature type="region of interest" description="Disordered" evidence="1">
    <location>
        <begin position="169"/>
        <end position="221"/>
    </location>
</feature>
<reference evidence="4" key="1">
    <citation type="submission" date="2014-11" db="EMBL/GenBank/DDBJ databases">
        <authorList>
            <person name="Otto D Thomas"/>
            <person name="Naeem Raeece"/>
        </authorList>
    </citation>
    <scope>NUCLEOTIDE SEQUENCE</scope>
</reference>
<dbReference type="InterPro" id="IPR047187">
    <property type="entry name" value="SF1_C_Upf1"/>
</dbReference>
<dbReference type="InterPro" id="IPR027417">
    <property type="entry name" value="P-loop_NTPase"/>
</dbReference>
<dbReference type="VEuPathDB" id="CryptoDB:Cvel_11319"/>
<dbReference type="Pfam" id="PF13086">
    <property type="entry name" value="AAA_11"/>
    <property type="match status" value="2"/>
</dbReference>
<dbReference type="Pfam" id="PF13087">
    <property type="entry name" value="AAA_12"/>
    <property type="match status" value="2"/>
</dbReference>
<feature type="domain" description="DNA2/NAM7 helicase-like C-terminal" evidence="3">
    <location>
        <begin position="1781"/>
        <end position="1937"/>
    </location>
</feature>
<feature type="compositionally biased region" description="Low complexity" evidence="1">
    <location>
        <begin position="1749"/>
        <end position="1772"/>
    </location>
</feature>
<feature type="compositionally biased region" description="Pro residues" evidence="1">
    <location>
        <begin position="933"/>
        <end position="953"/>
    </location>
</feature>
<feature type="compositionally biased region" description="Pro residues" evidence="1">
    <location>
        <begin position="901"/>
        <end position="923"/>
    </location>
</feature>
<feature type="compositionally biased region" description="Polar residues" evidence="1">
    <location>
        <begin position="316"/>
        <end position="333"/>
    </location>
</feature>
<feature type="compositionally biased region" description="Low complexity" evidence="1">
    <location>
        <begin position="70"/>
        <end position="87"/>
    </location>
</feature>
<evidence type="ECO:0000313" key="4">
    <source>
        <dbReference type="EMBL" id="CEM52505.1"/>
    </source>
</evidence>
<feature type="compositionally biased region" description="Basic and acidic residues" evidence="1">
    <location>
        <begin position="92"/>
        <end position="102"/>
    </location>
</feature>
<feature type="compositionally biased region" description="Polar residues" evidence="1">
    <location>
        <begin position="978"/>
        <end position="991"/>
    </location>
</feature>
<gene>
    <name evidence="4" type="ORF">Cvel_11319</name>
</gene>
<feature type="region of interest" description="Disordered" evidence="1">
    <location>
        <begin position="1724"/>
        <end position="1777"/>
    </location>
</feature>
<feature type="region of interest" description="Disordered" evidence="1">
    <location>
        <begin position="1458"/>
        <end position="1480"/>
    </location>
</feature>
<feature type="region of interest" description="Disordered" evidence="1">
    <location>
        <begin position="895"/>
        <end position="1031"/>
    </location>
</feature>
<dbReference type="InterPro" id="IPR041677">
    <property type="entry name" value="DNA2/NAM7_AAA_11"/>
</dbReference>
<organism evidence="4">
    <name type="scientific">Chromera velia CCMP2878</name>
    <dbReference type="NCBI Taxonomy" id="1169474"/>
    <lineage>
        <taxon>Eukaryota</taxon>
        <taxon>Sar</taxon>
        <taxon>Alveolata</taxon>
        <taxon>Colpodellida</taxon>
        <taxon>Chromeraceae</taxon>
        <taxon>Chromera</taxon>
    </lineage>
</organism>
<dbReference type="Gene3D" id="3.40.50.300">
    <property type="entry name" value="P-loop containing nucleotide triphosphate hydrolases"/>
    <property type="match status" value="3"/>
</dbReference>
<dbReference type="InterPro" id="IPR041679">
    <property type="entry name" value="DNA2/NAM7-like_C"/>
</dbReference>
<dbReference type="InterPro" id="IPR045055">
    <property type="entry name" value="DNA2/NAM7-like"/>
</dbReference>
<protein>
    <submittedName>
        <fullName evidence="4">Uncharacterized protein</fullName>
    </submittedName>
</protein>
<dbReference type="GO" id="GO:0005829">
    <property type="term" value="C:cytosol"/>
    <property type="evidence" value="ECO:0007669"/>
    <property type="project" value="TreeGrafter"/>
</dbReference>
<feature type="compositionally biased region" description="Polar residues" evidence="1">
    <location>
        <begin position="1659"/>
        <end position="1671"/>
    </location>
</feature>
<evidence type="ECO:0000259" key="2">
    <source>
        <dbReference type="Pfam" id="PF13086"/>
    </source>
</evidence>
<feature type="domain" description="DNA2/NAM7 helicase helicase" evidence="2">
    <location>
        <begin position="1225"/>
        <end position="1304"/>
    </location>
</feature>
<proteinExistence type="predicted"/>
<feature type="region of interest" description="Disordered" evidence="1">
    <location>
        <begin position="316"/>
        <end position="368"/>
    </location>
</feature>
<feature type="compositionally biased region" description="Low complexity" evidence="1">
    <location>
        <begin position="965"/>
        <end position="977"/>
    </location>
</feature>
<feature type="region of interest" description="Disordered" evidence="1">
    <location>
        <begin position="1576"/>
        <end position="1702"/>
    </location>
</feature>
<feature type="domain" description="DNA2/NAM7 helicase helicase" evidence="2">
    <location>
        <begin position="1057"/>
        <end position="1131"/>
    </location>
</feature>
<feature type="compositionally biased region" description="Low complexity" evidence="1">
    <location>
        <begin position="1630"/>
        <end position="1649"/>
    </location>
</feature>
<dbReference type="EMBL" id="CDMZ01005274">
    <property type="protein sequence ID" value="CEM52505.1"/>
    <property type="molecule type" value="Genomic_DNA"/>
</dbReference>